<dbReference type="AlphaFoldDB" id="A0A1M5XBQ5"/>
<name>A0A1M5XBQ5_9BACT</name>
<organism evidence="1 2">
    <name type="scientific">Chryseolinea serpens</name>
    <dbReference type="NCBI Taxonomy" id="947013"/>
    <lineage>
        <taxon>Bacteria</taxon>
        <taxon>Pseudomonadati</taxon>
        <taxon>Bacteroidota</taxon>
        <taxon>Cytophagia</taxon>
        <taxon>Cytophagales</taxon>
        <taxon>Fulvivirgaceae</taxon>
        <taxon>Chryseolinea</taxon>
    </lineage>
</organism>
<dbReference type="OrthoDB" id="7594647at2"/>
<dbReference type="STRING" id="947013.SAMN04488109_6295"/>
<accession>A0A1M5XBQ5</accession>
<dbReference type="EMBL" id="FQWQ01000006">
    <property type="protein sequence ID" value="SHH96623.1"/>
    <property type="molecule type" value="Genomic_DNA"/>
</dbReference>
<evidence type="ECO:0000313" key="2">
    <source>
        <dbReference type="Proteomes" id="UP000184212"/>
    </source>
</evidence>
<evidence type="ECO:0008006" key="3">
    <source>
        <dbReference type="Google" id="ProtNLM"/>
    </source>
</evidence>
<sequence length="252" mass="29326">MAQDDWFRNKTWNNEIENRFEEKLNRSRTTFNKAQYLRIQAGYLLDASNEDLQIVGVNLMERLLRDFPTEEFETILGKEQLGDYYFRKGDFTRAETFYKHVTDRYKLKNRSGTSGVADIKLVETILALDQTDKYQVAYQLLTDDFKRTGGSFSMSMNANRFFYSRVAAELCYRLGKKSEAKIFADNALELAKITEPQFSRHKTVGLVTASKQMLERLAVISENKRSKIGGVGFMSLYKSAKLFRIWFNKPKT</sequence>
<dbReference type="RefSeq" id="WP_073142557.1">
    <property type="nucleotide sequence ID" value="NZ_FQWQ01000006.1"/>
</dbReference>
<proteinExistence type="predicted"/>
<protein>
    <recommendedName>
        <fullName evidence="3">Tetratricopeptide repeat-containing protein</fullName>
    </recommendedName>
</protein>
<gene>
    <name evidence="1" type="ORF">SAMN04488109_6295</name>
</gene>
<evidence type="ECO:0000313" key="1">
    <source>
        <dbReference type="EMBL" id="SHH96623.1"/>
    </source>
</evidence>
<dbReference type="InterPro" id="IPR011990">
    <property type="entry name" value="TPR-like_helical_dom_sf"/>
</dbReference>
<dbReference type="SUPFAM" id="SSF48452">
    <property type="entry name" value="TPR-like"/>
    <property type="match status" value="1"/>
</dbReference>
<dbReference type="Proteomes" id="UP000184212">
    <property type="component" value="Unassembled WGS sequence"/>
</dbReference>
<keyword evidence="2" id="KW-1185">Reference proteome</keyword>
<reference evidence="1 2" key="1">
    <citation type="submission" date="2016-11" db="EMBL/GenBank/DDBJ databases">
        <authorList>
            <person name="Jaros S."/>
            <person name="Januszkiewicz K."/>
            <person name="Wedrychowicz H."/>
        </authorList>
    </citation>
    <scope>NUCLEOTIDE SEQUENCE [LARGE SCALE GENOMIC DNA]</scope>
    <source>
        <strain evidence="1 2">DSM 24574</strain>
    </source>
</reference>